<keyword evidence="4" id="KW-1185">Reference proteome</keyword>
<dbReference type="Pfam" id="PF17131">
    <property type="entry name" value="LolA_like"/>
    <property type="match status" value="1"/>
</dbReference>
<feature type="domain" description="Uncharacterized protein TP-0789" evidence="2">
    <location>
        <begin position="69"/>
        <end position="251"/>
    </location>
</feature>
<feature type="chain" id="PRO_5014596814" evidence="1">
    <location>
        <begin position="19"/>
        <end position="252"/>
    </location>
</feature>
<dbReference type="Gene3D" id="2.50.20.10">
    <property type="entry name" value="Lipoprotein localisation LolA/LolB/LppX"/>
    <property type="match status" value="1"/>
</dbReference>
<evidence type="ECO:0000256" key="1">
    <source>
        <dbReference type="SAM" id="SignalP"/>
    </source>
</evidence>
<keyword evidence="3" id="KW-0449">Lipoprotein</keyword>
<feature type="signal peptide" evidence="1">
    <location>
        <begin position="1"/>
        <end position="18"/>
    </location>
</feature>
<dbReference type="KEGG" id="maes:Ga0123461_1422"/>
<reference evidence="3 4" key="1">
    <citation type="submission" date="2016-12" db="EMBL/GenBank/DDBJ databases">
        <title>Isolation and genomic insights into novel planktonic Zetaproteobacteria from stratified waters of the Chesapeake Bay.</title>
        <authorList>
            <person name="McAllister S.M."/>
            <person name="Kato S."/>
            <person name="Chan C.S."/>
            <person name="Chiu B.K."/>
            <person name="Field E.K."/>
        </authorList>
    </citation>
    <scope>NUCLEOTIDE SEQUENCE [LARGE SCALE GENOMIC DNA]</scope>
    <source>
        <strain evidence="3 4">CP-5</strain>
    </source>
</reference>
<evidence type="ECO:0000259" key="2">
    <source>
        <dbReference type="Pfam" id="PF17131"/>
    </source>
</evidence>
<sequence length="252" mass="29077">MRALCCLIAIFLVSPCFAAEEEAGKDRTSYILNKVDDLWRGESSYAVVTMQVKTEHYTRTMRMEGWSKGKEKTLFRVLEPLREKGTMTLKSDNHIYTYLPKTDRTIRLTSGMMMGSWMGSHLTNDDLVKEARLEEDYEAIISFEGERDGQNIIEFTLTPKPDAPVVWGKLMLSILADGYTPLMEHYYDEDMVLARTFTFTDMKMLGGRDRPAVLRVVPSDKPDEYTEFIYETLELNIPVSDVMFTKSSLKRR</sequence>
<dbReference type="OrthoDB" id="9803781at2"/>
<keyword evidence="1" id="KW-0732">Signal</keyword>
<protein>
    <submittedName>
        <fullName evidence="3">Outer membrane lipoprotein-sorting protein</fullName>
    </submittedName>
</protein>
<dbReference type="EMBL" id="CP018799">
    <property type="protein sequence ID" value="ATX79836.1"/>
    <property type="molecule type" value="Genomic_DNA"/>
</dbReference>
<accession>A0A2K8L6H2</accession>
<dbReference type="CDD" id="cd16329">
    <property type="entry name" value="LolA_like"/>
    <property type="match status" value="1"/>
</dbReference>
<evidence type="ECO:0000313" key="4">
    <source>
        <dbReference type="Proteomes" id="UP000231701"/>
    </source>
</evidence>
<dbReference type="Proteomes" id="UP000231701">
    <property type="component" value="Chromosome"/>
</dbReference>
<gene>
    <name evidence="3" type="ORF">Ga0123461_1422</name>
</gene>
<proteinExistence type="predicted"/>
<dbReference type="InterPro" id="IPR033399">
    <property type="entry name" value="TP_0789-like"/>
</dbReference>
<dbReference type="AlphaFoldDB" id="A0A2K8L6H2"/>
<dbReference type="RefSeq" id="WP_100277680.1">
    <property type="nucleotide sequence ID" value="NZ_CP018799.1"/>
</dbReference>
<organism evidence="3 4">
    <name type="scientific">Mariprofundus aestuarium</name>
    <dbReference type="NCBI Taxonomy" id="1921086"/>
    <lineage>
        <taxon>Bacteria</taxon>
        <taxon>Pseudomonadati</taxon>
        <taxon>Pseudomonadota</taxon>
        <taxon>Candidatius Mariprofundia</taxon>
        <taxon>Mariprofundales</taxon>
        <taxon>Mariprofundaceae</taxon>
        <taxon>Mariprofundus</taxon>
    </lineage>
</organism>
<name>A0A2K8L6H2_MARES</name>
<evidence type="ECO:0000313" key="3">
    <source>
        <dbReference type="EMBL" id="ATX79836.1"/>
    </source>
</evidence>